<dbReference type="EMBL" id="VSSQ01055518">
    <property type="protein sequence ID" value="MPN09411.1"/>
    <property type="molecule type" value="Genomic_DNA"/>
</dbReference>
<organism evidence="1">
    <name type="scientific">bioreactor metagenome</name>
    <dbReference type="NCBI Taxonomy" id="1076179"/>
    <lineage>
        <taxon>unclassified sequences</taxon>
        <taxon>metagenomes</taxon>
        <taxon>ecological metagenomes</taxon>
    </lineage>
</organism>
<reference evidence="1" key="1">
    <citation type="submission" date="2019-08" db="EMBL/GenBank/DDBJ databases">
        <authorList>
            <person name="Kucharzyk K."/>
            <person name="Murdoch R.W."/>
            <person name="Higgins S."/>
            <person name="Loffler F."/>
        </authorList>
    </citation>
    <scope>NUCLEOTIDE SEQUENCE</scope>
</reference>
<name>A0A645F558_9ZZZZ</name>
<accession>A0A645F558</accession>
<sequence length="205" mass="23922">MLQRRLIRAQILKLMLGKIPELNAFRQANFTVHRREFTRQQFDERGFTRTVTSQQTNTRSWHQVQFNGVQDDAFAVTGAHFLHLQERIRQAFRRAEAEMERVIDMRRGNQLHAFQHLNTALCLFCFRGFGAEAIDIALQMRHALLLAFIHRLLLGQTCGALNLKRAVVAGVLEHRLLFDMNDFIHYRIEEITVVRDQNQSALIAL</sequence>
<protein>
    <submittedName>
        <fullName evidence="1">Uncharacterized protein</fullName>
    </submittedName>
</protein>
<proteinExistence type="predicted"/>
<dbReference type="AlphaFoldDB" id="A0A645F558"/>
<comment type="caution">
    <text evidence="1">The sequence shown here is derived from an EMBL/GenBank/DDBJ whole genome shotgun (WGS) entry which is preliminary data.</text>
</comment>
<evidence type="ECO:0000313" key="1">
    <source>
        <dbReference type="EMBL" id="MPN09411.1"/>
    </source>
</evidence>
<gene>
    <name evidence="1" type="ORF">SDC9_156701</name>
</gene>